<evidence type="ECO:0000313" key="3">
    <source>
        <dbReference type="Proteomes" id="UP000886787"/>
    </source>
</evidence>
<name>A0A9D0ZGD7_9FIRM</name>
<dbReference type="Pfam" id="PF12681">
    <property type="entry name" value="Glyoxalase_2"/>
    <property type="match status" value="1"/>
</dbReference>
<dbReference type="SUPFAM" id="SSF54593">
    <property type="entry name" value="Glyoxalase/Bleomycin resistance protein/Dihydroxybiphenyl dioxygenase"/>
    <property type="match status" value="1"/>
</dbReference>
<sequence length="163" mass="18787">MKFKNPLLVVTNMEASKTFYRKVLGLRVVMDFGANVTLTGGVCLQTKESWLDLIHAEKDRISFAGMNAELYFEEDAFDAFLEKIGKLDALRYVHPAIEHPWGQRVVRFYDPDRHIIEVGENMETVCRRFFDTGMTEEKIAERMGVPLKYVTRSIRAGKKHGLQ</sequence>
<accession>A0A9D0ZGD7</accession>
<reference evidence="2" key="2">
    <citation type="journal article" date="2021" name="PeerJ">
        <title>Extensive microbial diversity within the chicken gut microbiome revealed by metagenomics and culture.</title>
        <authorList>
            <person name="Gilroy R."/>
            <person name="Ravi A."/>
            <person name="Getino M."/>
            <person name="Pursley I."/>
            <person name="Horton D.L."/>
            <person name="Alikhan N.F."/>
            <person name="Baker D."/>
            <person name="Gharbi K."/>
            <person name="Hall N."/>
            <person name="Watson M."/>
            <person name="Adriaenssens E.M."/>
            <person name="Foster-Nyarko E."/>
            <person name="Jarju S."/>
            <person name="Secka A."/>
            <person name="Antonio M."/>
            <person name="Oren A."/>
            <person name="Chaudhuri R.R."/>
            <person name="La Ragione R."/>
            <person name="Hildebrand F."/>
            <person name="Pallen M.J."/>
        </authorList>
    </citation>
    <scope>NUCLEOTIDE SEQUENCE</scope>
    <source>
        <strain evidence="2">ChiSjej1B19-3389</strain>
    </source>
</reference>
<proteinExistence type="predicted"/>
<dbReference type="AlphaFoldDB" id="A0A9D0ZGD7"/>
<dbReference type="Proteomes" id="UP000886787">
    <property type="component" value="Unassembled WGS sequence"/>
</dbReference>
<dbReference type="PROSITE" id="PS51819">
    <property type="entry name" value="VOC"/>
    <property type="match status" value="1"/>
</dbReference>
<organism evidence="2 3">
    <name type="scientific">Candidatus Scatavimonas merdigallinarum</name>
    <dbReference type="NCBI Taxonomy" id="2840914"/>
    <lineage>
        <taxon>Bacteria</taxon>
        <taxon>Bacillati</taxon>
        <taxon>Bacillota</taxon>
        <taxon>Clostridia</taxon>
        <taxon>Eubacteriales</taxon>
        <taxon>Oscillospiraceae</taxon>
        <taxon>Oscillospiraceae incertae sedis</taxon>
        <taxon>Candidatus Scatavimonas</taxon>
    </lineage>
</organism>
<evidence type="ECO:0000313" key="2">
    <source>
        <dbReference type="EMBL" id="HIQ80118.1"/>
    </source>
</evidence>
<dbReference type="InterPro" id="IPR029068">
    <property type="entry name" value="Glyas_Bleomycin-R_OHBP_Dase"/>
</dbReference>
<evidence type="ECO:0000259" key="1">
    <source>
        <dbReference type="PROSITE" id="PS51819"/>
    </source>
</evidence>
<comment type="caution">
    <text evidence="2">The sequence shown here is derived from an EMBL/GenBank/DDBJ whole genome shotgun (WGS) entry which is preliminary data.</text>
</comment>
<feature type="domain" description="VOC" evidence="1">
    <location>
        <begin position="2"/>
        <end position="121"/>
    </location>
</feature>
<dbReference type="InterPro" id="IPR025870">
    <property type="entry name" value="Glyoxalase-like_dom"/>
</dbReference>
<dbReference type="InterPro" id="IPR037523">
    <property type="entry name" value="VOC_core"/>
</dbReference>
<gene>
    <name evidence="2" type="ORF">IAD32_02385</name>
</gene>
<protein>
    <submittedName>
        <fullName evidence="2">VOC family protein</fullName>
    </submittedName>
</protein>
<dbReference type="Gene3D" id="3.10.180.10">
    <property type="entry name" value="2,3-Dihydroxybiphenyl 1,2-Dioxygenase, domain 1"/>
    <property type="match status" value="1"/>
</dbReference>
<dbReference type="EMBL" id="DVFW01000015">
    <property type="protein sequence ID" value="HIQ80118.1"/>
    <property type="molecule type" value="Genomic_DNA"/>
</dbReference>
<reference evidence="2" key="1">
    <citation type="submission" date="2020-10" db="EMBL/GenBank/DDBJ databases">
        <authorList>
            <person name="Gilroy R."/>
        </authorList>
    </citation>
    <scope>NUCLEOTIDE SEQUENCE</scope>
    <source>
        <strain evidence="2">ChiSjej1B19-3389</strain>
    </source>
</reference>